<evidence type="ECO:0000256" key="2">
    <source>
        <dbReference type="ARBA" id="ARBA00023002"/>
    </source>
</evidence>
<evidence type="ECO:0000313" key="4">
    <source>
        <dbReference type="EMBL" id="PMD43572.1"/>
    </source>
</evidence>
<keyword evidence="2" id="KW-0560">Oxidoreductase</keyword>
<keyword evidence="3" id="KW-0812">Transmembrane</keyword>
<keyword evidence="3" id="KW-0472">Membrane</keyword>
<dbReference type="GO" id="GO:0016491">
    <property type="term" value="F:oxidoreductase activity"/>
    <property type="evidence" value="ECO:0007669"/>
    <property type="project" value="UniProtKB-KW"/>
</dbReference>
<dbReference type="OrthoDB" id="191139at2759"/>
<feature type="transmembrane region" description="Helical" evidence="3">
    <location>
        <begin position="258"/>
        <end position="277"/>
    </location>
</feature>
<keyword evidence="3" id="KW-1133">Transmembrane helix</keyword>
<evidence type="ECO:0000256" key="1">
    <source>
        <dbReference type="ARBA" id="ARBA00006484"/>
    </source>
</evidence>
<dbReference type="PANTHER" id="PTHR24320">
    <property type="entry name" value="RETINOL DEHYDROGENASE"/>
    <property type="match status" value="1"/>
</dbReference>
<keyword evidence="5" id="KW-1185">Reference proteome</keyword>
<accession>A0A2J6RYI6</accession>
<sequence length="356" mass="40053">MPKSFVPKGTIIATGAAGGIGSGWLFSHLKSPQAKLYHTIYIVHPSAPGNLREHLQNYAPSEHTYEIFPLDLSKISEVRLAATEFNKRVEEGELGRIKLLMLIAGAMFLDPTTKDGVTFTEDGIESHIAVNYLANYILILILLQSLDKNGARIIATGSTTHNPSFLSNQGSFYSKEMKILFGENGLEDLVKATEKVKMGEAFPASLRRYGRSKWCLIAFFYELQRKLDADPEMQNISCLLEDPGLVAGTTLLTPMPFYIRWIIMYLMIPIGIIWSFLWSSGRFRTTKAVGRALVWCSWDTMTLGQAPKGLYLNGTEISTSSKETYDQVKQERLWRETAELVRLKEDEVALKGWKEK</sequence>
<dbReference type="Proteomes" id="UP000235786">
    <property type="component" value="Unassembled WGS sequence"/>
</dbReference>
<gene>
    <name evidence="4" type="ORF">L207DRAFT_455705</name>
</gene>
<dbReference type="AlphaFoldDB" id="A0A2J6RYI6"/>
<organism evidence="4 5">
    <name type="scientific">Hyaloscypha variabilis (strain UAMH 11265 / GT02V1 / F)</name>
    <name type="common">Meliniomyces variabilis</name>
    <dbReference type="NCBI Taxonomy" id="1149755"/>
    <lineage>
        <taxon>Eukaryota</taxon>
        <taxon>Fungi</taxon>
        <taxon>Dikarya</taxon>
        <taxon>Ascomycota</taxon>
        <taxon>Pezizomycotina</taxon>
        <taxon>Leotiomycetes</taxon>
        <taxon>Helotiales</taxon>
        <taxon>Hyaloscyphaceae</taxon>
        <taxon>Hyaloscypha</taxon>
        <taxon>Hyaloscypha variabilis</taxon>
    </lineage>
</organism>
<dbReference type="STRING" id="1149755.A0A2J6RYI6"/>
<evidence type="ECO:0000313" key="5">
    <source>
        <dbReference type="Proteomes" id="UP000235786"/>
    </source>
</evidence>
<dbReference type="EMBL" id="KZ613942">
    <property type="protein sequence ID" value="PMD43572.1"/>
    <property type="molecule type" value="Genomic_DNA"/>
</dbReference>
<dbReference type="PANTHER" id="PTHR24320:SF148">
    <property type="entry name" value="NAD(P)-BINDING ROSSMANN-FOLD SUPERFAMILY PROTEIN"/>
    <property type="match status" value="1"/>
</dbReference>
<proteinExistence type="inferred from homology"/>
<protein>
    <submittedName>
        <fullName evidence="4">NAD(P)-binding protein</fullName>
    </submittedName>
</protein>
<dbReference type="SUPFAM" id="SSF51735">
    <property type="entry name" value="NAD(P)-binding Rossmann-fold domains"/>
    <property type="match status" value="1"/>
</dbReference>
<evidence type="ECO:0000256" key="3">
    <source>
        <dbReference type="SAM" id="Phobius"/>
    </source>
</evidence>
<dbReference type="Gene3D" id="3.40.50.720">
    <property type="entry name" value="NAD(P)-binding Rossmann-like Domain"/>
    <property type="match status" value="1"/>
</dbReference>
<comment type="similarity">
    <text evidence="1">Belongs to the short-chain dehydrogenases/reductases (SDR) family.</text>
</comment>
<reference evidence="4 5" key="1">
    <citation type="submission" date="2016-04" db="EMBL/GenBank/DDBJ databases">
        <title>A degradative enzymes factory behind the ericoid mycorrhizal symbiosis.</title>
        <authorList>
            <consortium name="DOE Joint Genome Institute"/>
            <person name="Martino E."/>
            <person name="Morin E."/>
            <person name="Grelet G."/>
            <person name="Kuo A."/>
            <person name="Kohler A."/>
            <person name="Daghino S."/>
            <person name="Barry K."/>
            <person name="Choi C."/>
            <person name="Cichocki N."/>
            <person name="Clum A."/>
            <person name="Copeland A."/>
            <person name="Hainaut M."/>
            <person name="Haridas S."/>
            <person name="Labutti K."/>
            <person name="Lindquist E."/>
            <person name="Lipzen A."/>
            <person name="Khouja H.-R."/>
            <person name="Murat C."/>
            <person name="Ohm R."/>
            <person name="Olson A."/>
            <person name="Spatafora J."/>
            <person name="Veneault-Fourrey C."/>
            <person name="Henrissat B."/>
            <person name="Grigoriev I."/>
            <person name="Martin F."/>
            <person name="Perotto S."/>
        </authorList>
    </citation>
    <scope>NUCLEOTIDE SEQUENCE [LARGE SCALE GENOMIC DNA]</scope>
    <source>
        <strain evidence="4 5">F</strain>
    </source>
</reference>
<name>A0A2J6RYI6_HYAVF</name>
<dbReference type="InterPro" id="IPR036291">
    <property type="entry name" value="NAD(P)-bd_dom_sf"/>
</dbReference>